<organism evidence="2 3">
    <name type="scientific">Forsythia ovata</name>
    <dbReference type="NCBI Taxonomy" id="205694"/>
    <lineage>
        <taxon>Eukaryota</taxon>
        <taxon>Viridiplantae</taxon>
        <taxon>Streptophyta</taxon>
        <taxon>Embryophyta</taxon>
        <taxon>Tracheophyta</taxon>
        <taxon>Spermatophyta</taxon>
        <taxon>Magnoliopsida</taxon>
        <taxon>eudicotyledons</taxon>
        <taxon>Gunneridae</taxon>
        <taxon>Pentapetalae</taxon>
        <taxon>asterids</taxon>
        <taxon>lamiids</taxon>
        <taxon>Lamiales</taxon>
        <taxon>Oleaceae</taxon>
        <taxon>Forsythieae</taxon>
        <taxon>Forsythia</taxon>
    </lineage>
</organism>
<sequence length="176" mass="19241">MEPEPRPSRDYFDAQKAFSGSHQASDDEDNARTAASSSSAPLSLLLIPSLKEVIADDSRGSIFQTVANSLMDMERSKPGSSELLVTGLLQRLASSNETSLKDLQELASRIFAKGKIETPATNVEIDNKKKQQNKELHSNANMSPLARFLLSRKCQVLTSYSTSPYPSCQQKHLPGA</sequence>
<dbReference type="AlphaFoldDB" id="A0ABD1S6Q7"/>
<evidence type="ECO:0000313" key="2">
    <source>
        <dbReference type="EMBL" id="KAL2496428.1"/>
    </source>
</evidence>
<dbReference type="Proteomes" id="UP001604277">
    <property type="component" value="Unassembled WGS sequence"/>
</dbReference>
<keyword evidence="2" id="KW-0808">Transferase</keyword>
<reference evidence="3" key="1">
    <citation type="submission" date="2024-07" db="EMBL/GenBank/DDBJ databases">
        <title>Two chromosome-level genome assemblies of Korean endemic species Abeliophyllum distichum and Forsythia ovata (Oleaceae).</title>
        <authorList>
            <person name="Jang H."/>
        </authorList>
    </citation>
    <scope>NUCLEOTIDE SEQUENCE [LARGE SCALE GENOMIC DNA]</scope>
</reference>
<dbReference type="GO" id="GO:0016301">
    <property type="term" value="F:kinase activity"/>
    <property type="evidence" value="ECO:0007669"/>
    <property type="project" value="UniProtKB-KW"/>
</dbReference>
<accession>A0ABD1S6Q7</accession>
<feature type="region of interest" description="Disordered" evidence="1">
    <location>
        <begin position="1"/>
        <end position="39"/>
    </location>
</feature>
<evidence type="ECO:0000313" key="3">
    <source>
        <dbReference type="Proteomes" id="UP001604277"/>
    </source>
</evidence>
<name>A0ABD1S6Q7_9LAMI</name>
<feature type="compositionally biased region" description="Basic and acidic residues" evidence="1">
    <location>
        <begin position="1"/>
        <end position="13"/>
    </location>
</feature>
<gene>
    <name evidence="2" type="ORF">Fot_40185</name>
</gene>
<keyword evidence="2" id="KW-0418">Kinase</keyword>
<evidence type="ECO:0000256" key="1">
    <source>
        <dbReference type="SAM" id="MobiDB-lite"/>
    </source>
</evidence>
<comment type="caution">
    <text evidence="2">The sequence shown here is derived from an EMBL/GenBank/DDBJ whole genome shotgun (WGS) entry which is preliminary data.</text>
</comment>
<keyword evidence="3" id="KW-1185">Reference proteome</keyword>
<dbReference type="EMBL" id="JBFOLJ010000011">
    <property type="protein sequence ID" value="KAL2496428.1"/>
    <property type="molecule type" value="Genomic_DNA"/>
</dbReference>
<proteinExistence type="predicted"/>
<protein>
    <submittedName>
        <fullName evidence="2">Protein kinase superfamily protein</fullName>
    </submittedName>
</protein>